<dbReference type="PANTHER" id="PTHR12479">
    <property type="entry name" value="LYSOSOMAL-ASSOCIATED TRANSMEMBRANE PROTEIN"/>
    <property type="match status" value="1"/>
</dbReference>
<dbReference type="Pfam" id="PF03821">
    <property type="entry name" value="Mtp"/>
    <property type="match status" value="1"/>
</dbReference>
<evidence type="ECO:0000256" key="7">
    <source>
        <dbReference type="SAM" id="MobiDB-lite"/>
    </source>
</evidence>
<name>A0ABQ8JMW0_DERPT</name>
<feature type="compositionally biased region" description="Polar residues" evidence="7">
    <location>
        <begin position="289"/>
        <end position="299"/>
    </location>
</feature>
<comment type="similarity">
    <text evidence="2">Belongs to the LAPTM4/LAPTM5 transporter family.</text>
</comment>
<evidence type="ECO:0000313" key="10">
    <source>
        <dbReference type="Proteomes" id="UP000887458"/>
    </source>
</evidence>
<feature type="transmembrane region" description="Helical" evidence="8">
    <location>
        <begin position="30"/>
        <end position="53"/>
    </location>
</feature>
<feature type="transmembrane region" description="Helical" evidence="8">
    <location>
        <begin position="188"/>
        <end position="211"/>
    </location>
</feature>
<feature type="transmembrane region" description="Helical" evidence="8">
    <location>
        <begin position="104"/>
        <end position="124"/>
    </location>
</feature>
<reference evidence="9 10" key="2">
    <citation type="journal article" date="2022" name="Mol. Biol. Evol.">
        <title>Comparative Genomics Reveals Insights into the Divergent Evolution of Astigmatic Mites and Household Pest Adaptations.</title>
        <authorList>
            <person name="Xiong Q."/>
            <person name="Wan A.T."/>
            <person name="Liu X."/>
            <person name="Fung C.S."/>
            <person name="Xiao X."/>
            <person name="Malainual N."/>
            <person name="Hou J."/>
            <person name="Wang L."/>
            <person name="Wang M."/>
            <person name="Yang K.Y."/>
            <person name="Cui Y."/>
            <person name="Leung E.L."/>
            <person name="Nong W."/>
            <person name="Shin S.K."/>
            <person name="Au S.W."/>
            <person name="Jeong K.Y."/>
            <person name="Chew F.T."/>
            <person name="Hui J.H."/>
            <person name="Leung T.F."/>
            <person name="Tungtrongchitr A."/>
            <person name="Zhong N."/>
            <person name="Liu Z."/>
            <person name="Tsui S.K."/>
        </authorList>
    </citation>
    <scope>NUCLEOTIDE SEQUENCE [LARGE SCALE GENOMIC DNA]</scope>
    <source>
        <strain evidence="9">Derp</strain>
    </source>
</reference>
<protein>
    <submittedName>
        <fullName evidence="9">Lysosomal-associated transmembrane protein 4A</fullName>
    </submittedName>
</protein>
<accession>A0ABQ8JMW0</accession>
<keyword evidence="3" id="KW-0813">Transport</keyword>
<dbReference type="InterPro" id="IPR004687">
    <property type="entry name" value="LAPTM4/5"/>
</dbReference>
<dbReference type="Proteomes" id="UP000887458">
    <property type="component" value="Unassembled WGS sequence"/>
</dbReference>
<feature type="transmembrane region" description="Helical" evidence="8">
    <location>
        <begin position="73"/>
        <end position="97"/>
    </location>
</feature>
<dbReference type="PANTHER" id="PTHR12479:SF10">
    <property type="entry name" value="LYSOSOMAL-ASSOCIATED TRANSMEMBRANE PROTEIN"/>
    <property type="match status" value="1"/>
</dbReference>
<evidence type="ECO:0000256" key="6">
    <source>
        <dbReference type="ARBA" id="ARBA00023136"/>
    </source>
</evidence>
<evidence type="ECO:0000256" key="1">
    <source>
        <dbReference type="ARBA" id="ARBA00004127"/>
    </source>
</evidence>
<evidence type="ECO:0000256" key="5">
    <source>
        <dbReference type="ARBA" id="ARBA00022989"/>
    </source>
</evidence>
<reference evidence="9 10" key="1">
    <citation type="journal article" date="2018" name="J. Allergy Clin. Immunol.">
        <title>High-quality assembly of Dermatophagoides pteronyssinus genome and transcriptome reveals a wide range of novel allergens.</title>
        <authorList>
            <person name="Liu X.Y."/>
            <person name="Yang K.Y."/>
            <person name="Wang M.Q."/>
            <person name="Kwok J.S."/>
            <person name="Zeng X."/>
            <person name="Yang Z."/>
            <person name="Xiao X.J."/>
            <person name="Lau C.P."/>
            <person name="Li Y."/>
            <person name="Huang Z.M."/>
            <person name="Ba J.G."/>
            <person name="Yim A.K."/>
            <person name="Ouyang C.Y."/>
            <person name="Ngai S.M."/>
            <person name="Chan T.F."/>
            <person name="Leung E.L."/>
            <person name="Liu L."/>
            <person name="Liu Z.G."/>
            <person name="Tsui S.K."/>
        </authorList>
    </citation>
    <scope>NUCLEOTIDE SEQUENCE [LARGE SCALE GENOMIC DNA]</scope>
    <source>
        <strain evidence="9">Derp</strain>
    </source>
</reference>
<keyword evidence="5 8" id="KW-1133">Transmembrane helix</keyword>
<keyword evidence="10" id="KW-1185">Reference proteome</keyword>
<feature type="region of interest" description="Disordered" evidence="7">
    <location>
        <begin position="282"/>
        <end position="343"/>
    </location>
</feature>
<comment type="caution">
    <text evidence="9">The sequence shown here is derived from an EMBL/GenBank/DDBJ whole genome shotgun (WGS) entry which is preliminary data.</text>
</comment>
<keyword evidence="6 8" id="KW-0472">Membrane</keyword>
<dbReference type="InterPro" id="IPR051115">
    <property type="entry name" value="LAPTM_transporter"/>
</dbReference>
<sequence length="374" mass="42773">MARVSLIAANNINVERHAYCLCLHVRPATIFVAVINLAGSLICALLTFFFMVSNDHQGMHSYFASRFVRDETVRINLISVLMYLLLAWVSAMLLYGVIKSKPRYILPFFGIQFIDYLFTLPQFFALFTNPYHYYAATAKTTKNMMEIHGVNNVGNNVLSDSKLSTSDFDDMPNTTTVWASTYQRNFQVYTTTLLVMTFFMIFKTYFLCVVWKCYRYLHMKEFILPIALSSAASGVNGGQFDHDLPPLILNGRMAANIPPPDYDEATKLPDYKPPEYTQVVDVPLDSDKSSSSTFRTISLDSPPPSSSHSHITIEQQQQQTTSTSNQQQQESIKNNIDNQEEKSEKIFNESPRNLQWYNLSVNNNDTNYLFYLII</sequence>
<evidence type="ECO:0000256" key="3">
    <source>
        <dbReference type="ARBA" id="ARBA00022448"/>
    </source>
</evidence>
<comment type="subcellular location">
    <subcellularLocation>
        <location evidence="1">Endomembrane system</location>
        <topology evidence="1">Multi-pass membrane protein</topology>
    </subcellularLocation>
</comment>
<feature type="compositionally biased region" description="Low complexity" evidence="7">
    <location>
        <begin position="306"/>
        <end position="331"/>
    </location>
</feature>
<gene>
    <name evidence="9" type="primary">LAPTM4A</name>
    <name evidence="9" type="ORF">DERP_005537</name>
</gene>
<evidence type="ECO:0000256" key="8">
    <source>
        <dbReference type="SAM" id="Phobius"/>
    </source>
</evidence>
<dbReference type="EMBL" id="NJHN03000031">
    <property type="protein sequence ID" value="KAH9423952.1"/>
    <property type="molecule type" value="Genomic_DNA"/>
</dbReference>
<evidence type="ECO:0000256" key="4">
    <source>
        <dbReference type="ARBA" id="ARBA00022692"/>
    </source>
</evidence>
<proteinExistence type="inferred from homology"/>
<keyword evidence="4 8" id="KW-0812">Transmembrane</keyword>
<organism evidence="9 10">
    <name type="scientific">Dermatophagoides pteronyssinus</name>
    <name type="common">European house dust mite</name>
    <dbReference type="NCBI Taxonomy" id="6956"/>
    <lineage>
        <taxon>Eukaryota</taxon>
        <taxon>Metazoa</taxon>
        <taxon>Ecdysozoa</taxon>
        <taxon>Arthropoda</taxon>
        <taxon>Chelicerata</taxon>
        <taxon>Arachnida</taxon>
        <taxon>Acari</taxon>
        <taxon>Acariformes</taxon>
        <taxon>Sarcoptiformes</taxon>
        <taxon>Astigmata</taxon>
        <taxon>Psoroptidia</taxon>
        <taxon>Analgoidea</taxon>
        <taxon>Pyroglyphidae</taxon>
        <taxon>Dermatophagoidinae</taxon>
        <taxon>Dermatophagoides</taxon>
    </lineage>
</organism>
<evidence type="ECO:0000313" key="9">
    <source>
        <dbReference type="EMBL" id="KAH9423952.1"/>
    </source>
</evidence>
<evidence type="ECO:0000256" key="2">
    <source>
        <dbReference type="ARBA" id="ARBA00010076"/>
    </source>
</evidence>